<dbReference type="Proteomes" id="UP000003586">
    <property type="component" value="Chromosome"/>
</dbReference>
<dbReference type="Gene3D" id="1.10.260.40">
    <property type="entry name" value="lambda repressor-like DNA-binding domains"/>
    <property type="match status" value="1"/>
</dbReference>
<reference evidence="1 2" key="1">
    <citation type="submission" date="2013-12" db="EMBL/GenBank/DDBJ databases">
        <authorList>
            <consortium name="DOE Joint Genome Institute"/>
            <person name="Eisen J."/>
            <person name="Huntemann M."/>
            <person name="Han J."/>
            <person name="Chen A."/>
            <person name="Kyrpides N."/>
            <person name="Mavromatis K."/>
            <person name="Markowitz V."/>
            <person name="Palaniappan K."/>
            <person name="Ivanova N."/>
            <person name="Schaumberg A."/>
            <person name="Pati A."/>
            <person name="Liolios K."/>
            <person name="Nordberg H.P."/>
            <person name="Cantor M.N."/>
            <person name="Hua S.X."/>
            <person name="Woyke T."/>
        </authorList>
    </citation>
    <scope>NUCLEOTIDE SEQUENCE [LARGE SCALE GENOMIC DNA]</scope>
    <source>
        <strain evidence="2">DSM 19437</strain>
    </source>
</reference>
<organism evidence="1 2">
    <name type="scientific">Niabella soli DSM 19437</name>
    <dbReference type="NCBI Taxonomy" id="929713"/>
    <lineage>
        <taxon>Bacteria</taxon>
        <taxon>Pseudomonadati</taxon>
        <taxon>Bacteroidota</taxon>
        <taxon>Chitinophagia</taxon>
        <taxon>Chitinophagales</taxon>
        <taxon>Chitinophagaceae</taxon>
        <taxon>Niabella</taxon>
    </lineage>
</organism>
<evidence type="ECO:0000313" key="2">
    <source>
        <dbReference type="Proteomes" id="UP000003586"/>
    </source>
</evidence>
<dbReference type="eggNOG" id="COG1476">
    <property type="taxonomic scope" value="Bacteria"/>
</dbReference>
<accession>W0F017</accession>
<dbReference type="STRING" id="929713.NIASO_08290"/>
<dbReference type="HOGENOM" id="CLU_182232_0_0_10"/>
<dbReference type="EMBL" id="CP007035">
    <property type="protein sequence ID" value="AHF15158.1"/>
    <property type="molecule type" value="Genomic_DNA"/>
</dbReference>
<name>W0F017_9BACT</name>
<dbReference type="KEGG" id="nso:NIASO_08290"/>
<dbReference type="InterPro" id="IPR010982">
    <property type="entry name" value="Lambda_DNA-bd_dom_sf"/>
</dbReference>
<sequence length="98" mass="11303">MKKPIHQGKNVARFREMLNLKAEAFAYQLGTGWAPTEISLLEQKEIIEEPLLKRIAEILKIPVEMIKHYDEKQEINIISNDSGKGEIKFPNFHDTGKN</sequence>
<dbReference type="RefSeq" id="WP_008584658.1">
    <property type="nucleotide sequence ID" value="NZ_CP007035.1"/>
</dbReference>
<gene>
    <name evidence="1" type="ORF">NIASO_08290</name>
</gene>
<protein>
    <submittedName>
        <fullName evidence="1">Transcriptional regulator</fullName>
    </submittedName>
</protein>
<dbReference type="SUPFAM" id="SSF47413">
    <property type="entry name" value="lambda repressor-like DNA-binding domains"/>
    <property type="match status" value="1"/>
</dbReference>
<proteinExistence type="predicted"/>
<dbReference type="AlphaFoldDB" id="W0F017"/>
<evidence type="ECO:0000313" key="1">
    <source>
        <dbReference type="EMBL" id="AHF15158.1"/>
    </source>
</evidence>
<dbReference type="OrthoDB" id="674774at2"/>
<dbReference type="GO" id="GO:0003677">
    <property type="term" value="F:DNA binding"/>
    <property type="evidence" value="ECO:0007669"/>
    <property type="project" value="InterPro"/>
</dbReference>
<keyword evidence="2" id="KW-1185">Reference proteome</keyword>